<keyword evidence="3" id="KW-0677">Repeat</keyword>
<evidence type="ECO:0000256" key="6">
    <source>
        <dbReference type="ARBA" id="ARBA00023242"/>
    </source>
</evidence>
<evidence type="ECO:0000256" key="1">
    <source>
        <dbReference type="ARBA" id="ARBA00004123"/>
    </source>
</evidence>
<dbReference type="GO" id="GO:0005634">
    <property type="term" value="C:nucleus"/>
    <property type="evidence" value="ECO:0007669"/>
    <property type="project" value="UniProtKB-SubCell"/>
</dbReference>
<sequence>MEEMDFKNEVDKEKCSSTSSLDVSKEETELIEDEQENEDEEIDNKDEKEHGDDLNDDNMDDDDDDDEDADEAEIKILETLLAQNPYDYSSHVALIKKLETMGELERLRAARENMSSKYPFSPELWLSWIRDEIKLAVSEEEKHEVLKLCKRAVKDYLSVDIWLEYLQFSIGNMDNEKDGTKNVRQLFESALTSVGLHTIKGAIIWEAFREFETVLFALIDPSNKADRKEQLERIGNLFRRQLACPLLDMEKTHEEYEAWRAGDGVQATIDDNIVLGGYERAFAKLNLRLPYEEKIVSAQNESELFDAFKAYLLYEKQNGDPGRVTVLYERAIADLSLEVPLWLDYLNYLENNIKIESILSEIYERASRNIPWCSTIWQKWIRAYEKWERPVLEVQVLLENALAIGFPTAEDYRDIWMKYLEYLRRKIDKNVNEEDKQIDILRNTFNRACEHLAKIFGLDGDPNCVILQYWARTEAITANNMEKARSLWADIFSQGHSATASYWLEYISLERCYGDTKHLRKLYKKALTSVKDWPESVANSWLDFERDEGNLEQMEFCEVKTKEKLDKVAEERSKAQQANLQNELFAQSKKTNKRKADDAGKWKNLGSSPFKIMKTDERNKFKLRESRLNLDKKMEDEKKQISPEVQPPPGFKSSENEKIDTSREIDDKLTVFISNLDYTATEDEVRNALKPAGPITLFKMIRDYKGRSKGYCYVQLSTTEAVEKALTLDRTRVNGRPMFVSKCDPNKSTRSSGFKYNSTLEKNKLFVKGLPIATTKEDLEKIFNIHGKLKDIRLVTYRNGHSKGLAYVEYLDESDAAKALLATDGMKIGDKEINVAISQPPERKKGEEISHVKSLGSSTVSRTTFGLPKTLLSMVPRNVKITNSNNTNGTNKSSSKNVISQPKSNQDFRNMLLNKK</sequence>
<comment type="subcellular location">
    <subcellularLocation>
        <location evidence="1">Nucleus</location>
    </subcellularLocation>
</comment>
<organism evidence="10 11">
    <name type="scientific">Vespula squamosa</name>
    <name type="common">Southern yellow jacket</name>
    <name type="synonym">Wasp</name>
    <dbReference type="NCBI Taxonomy" id="30214"/>
    <lineage>
        <taxon>Eukaryota</taxon>
        <taxon>Metazoa</taxon>
        <taxon>Ecdysozoa</taxon>
        <taxon>Arthropoda</taxon>
        <taxon>Hexapoda</taxon>
        <taxon>Insecta</taxon>
        <taxon>Pterygota</taxon>
        <taxon>Neoptera</taxon>
        <taxon>Endopterygota</taxon>
        <taxon>Hymenoptera</taxon>
        <taxon>Apocrita</taxon>
        <taxon>Aculeata</taxon>
        <taxon>Vespoidea</taxon>
        <taxon>Vespidae</taxon>
        <taxon>Vespinae</taxon>
        <taxon>Vespula</taxon>
    </lineage>
</organism>
<dbReference type="GO" id="GO:0006397">
    <property type="term" value="P:mRNA processing"/>
    <property type="evidence" value="ECO:0007669"/>
    <property type="project" value="UniProtKB-KW"/>
</dbReference>
<dbReference type="InterPro" id="IPR035979">
    <property type="entry name" value="RBD_domain_sf"/>
</dbReference>
<keyword evidence="5" id="KW-0508">mRNA splicing</keyword>
<feature type="region of interest" description="Disordered" evidence="8">
    <location>
        <begin position="878"/>
        <end position="916"/>
    </location>
</feature>
<dbReference type="AlphaFoldDB" id="A0ABD2AJS1"/>
<dbReference type="Pfam" id="PF00076">
    <property type="entry name" value="RRM_1"/>
    <property type="match status" value="2"/>
</dbReference>
<dbReference type="SUPFAM" id="SSF48452">
    <property type="entry name" value="TPR-like"/>
    <property type="match status" value="1"/>
</dbReference>
<feature type="region of interest" description="Disordered" evidence="8">
    <location>
        <begin position="1"/>
        <end position="69"/>
    </location>
</feature>
<dbReference type="InterPro" id="IPR000504">
    <property type="entry name" value="RRM_dom"/>
</dbReference>
<dbReference type="GO" id="GO:0003723">
    <property type="term" value="F:RNA binding"/>
    <property type="evidence" value="ECO:0007669"/>
    <property type="project" value="UniProtKB-UniRule"/>
</dbReference>
<dbReference type="Gene3D" id="3.30.70.330">
    <property type="match status" value="2"/>
</dbReference>
<evidence type="ECO:0000313" key="11">
    <source>
        <dbReference type="Proteomes" id="UP001607302"/>
    </source>
</evidence>
<dbReference type="SMART" id="SM00386">
    <property type="entry name" value="HAT"/>
    <property type="match status" value="8"/>
</dbReference>
<dbReference type="InterPro" id="IPR011990">
    <property type="entry name" value="TPR-like_helical_dom_sf"/>
</dbReference>
<feature type="compositionally biased region" description="Acidic residues" evidence="8">
    <location>
        <begin position="29"/>
        <end position="44"/>
    </location>
</feature>
<dbReference type="SMART" id="SM00360">
    <property type="entry name" value="RRM"/>
    <property type="match status" value="2"/>
</dbReference>
<keyword evidence="6" id="KW-0539">Nucleus</keyword>
<feature type="compositionally biased region" description="Basic and acidic residues" evidence="8">
    <location>
        <begin position="1"/>
        <end position="15"/>
    </location>
</feature>
<evidence type="ECO:0000259" key="9">
    <source>
        <dbReference type="PROSITE" id="PS50102"/>
    </source>
</evidence>
<evidence type="ECO:0000256" key="2">
    <source>
        <dbReference type="ARBA" id="ARBA00022664"/>
    </source>
</evidence>
<dbReference type="Pfam" id="PF23240">
    <property type="entry name" value="HAT_PRP39_N"/>
    <property type="match status" value="1"/>
</dbReference>
<dbReference type="PANTHER" id="PTHR17204">
    <property type="entry name" value="PRE-MRNA PROCESSING PROTEIN PRP39-RELATED"/>
    <property type="match status" value="1"/>
</dbReference>
<feature type="domain" description="RRM" evidence="9">
    <location>
        <begin position="763"/>
        <end position="840"/>
    </location>
</feature>
<dbReference type="Pfam" id="PF23241">
    <property type="entry name" value="HAT_PRP39_C"/>
    <property type="match status" value="1"/>
</dbReference>
<reference evidence="10 11" key="1">
    <citation type="journal article" date="2024" name="Ann. Entomol. Soc. Am.">
        <title>Genomic analyses of the southern and eastern yellowjacket wasps (Hymenoptera: Vespidae) reveal evolutionary signatures of social life.</title>
        <authorList>
            <person name="Catto M.A."/>
            <person name="Caine P.B."/>
            <person name="Orr S.E."/>
            <person name="Hunt B.G."/>
            <person name="Goodisman M.A.D."/>
        </authorList>
    </citation>
    <scope>NUCLEOTIDE SEQUENCE [LARGE SCALE GENOMIC DNA]</scope>
    <source>
        <strain evidence="10">233</strain>
        <tissue evidence="10">Head and thorax</tissue>
    </source>
</reference>
<dbReference type="PANTHER" id="PTHR17204:SF25">
    <property type="entry name" value="RRM DOMAIN-CONTAINING PROTEIN"/>
    <property type="match status" value="1"/>
</dbReference>
<evidence type="ECO:0000256" key="4">
    <source>
        <dbReference type="ARBA" id="ARBA00022884"/>
    </source>
</evidence>
<name>A0ABD2AJS1_VESSQ</name>
<feature type="compositionally biased region" description="Low complexity" evidence="8">
    <location>
        <begin position="880"/>
        <end position="897"/>
    </location>
</feature>
<dbReference type="InterPro" id="IPR034218">
    <property type="entry name" value="SART3_RRM2"/>
</dbReference>
<accession>A0ABD2AJS1</accession>
<dbReference type="Gene3D" id="1.25.40.10">
    <property type="entry name" value="Tetratricopeptide repeat domain"/>
    <property type="match status" value="2"/>
</dbReference>
<feature type="region of interest" description="Disordered" evidence="8">
    <location>
        <begin position="577"/>
        <end position="600"/>
    </location>
</feature>
<protein>
    <submittedName>
        <fullName evidence="10">Squamous cell carcinoma antigen recognized by T-cells 3-like</fullName>
    </submittedName>
</protein>
<dbReference type="GO" id="GO:0008380">
    <property type="term" value="P:RNA splicing"/>
    <property type="evidence" value="ECO:0007669"/>
    <property type="project" value="UniProtKB-KW"/>
</dbReference>
<keyword evidence="11" id="KW-1185">Reference proteome</keyword>
<dbReference type="InterPro" id="IPR012677">
    <property type="entry name" value="Nucleotide-bd_a/b_plait_sf"/>
</dbReference>
<feature type="compositionally biased region" description="Polar residues" evidence="8">
    <location>
        <begin position="898"/>
        <end position="908"/>
    </location>
</feature>
<dbReference type="PROSITE" id="PS50102">
    <property type="entry name" value="RRM"/>
    <property type="match status" value="2"/>
</dbReference>
<feature type="compositionally biased region" description="Polar residues" evidence="8">
    <location>
        <begin position="577"/>
        <end position="589"/>
    </location>
</feature>
<evidence type="ECO:0000256" key="5">
    <source>
        <dbReference type="ARBA" id="ARBA00023187"/>
    </source>
</evidence>
<dbReference type="InterPro" id="IPR059164">
    <property type="entry name" value="HAT_PRP39_C"/>
</dbReference>
<proteinExistence type="predicted"/>
<feature type="compositionally biased region" description="Acidic residues" evidence="8">
    <location>
        <begin position="54"/>
        <end position="69"/>
    </location>
</feature>
<evidence type="ECO:0000256" key="8">
    <source>
        <dbReference type="SAM" id="MobiDB-lite"/>
    </source>
</evidence>
<evidence type="ECO:0000256" key="7">
    <source>
        <dbReference type="PROSITE-ProRule" id="PRU00176"/>
    </source>
</evidence>
<evidence type="ECO:0000256" key="3">
    <source>
        <dbReference type="ARBA" id="ARBA00022737"/>
    </source>
</evidence>
<feature type="domain" description="RRM" evidence="9">
    <location>
        <begin position="669"/>
        <end position="745"/>
    </location>
</feature>
<dbReference type="Proteomes" id="UP001607302">
    <property type="component" value="Unassembled WGS sequence"/>
</dbReference>
<dbReference type="InterPro" id="IPR034217">
    <property type="entry name" value="SART3_RRM1"/>
</dbReference>
<comment type="caution">
    <text evidence="10">The sequence shown here is derived from an EMBL/GenBank/DDBJ whole genome shotgun (WGS) entry which is preliminary data.</text>
</comment>
<dbReference type="SUPFAM" id="SSF54928">
    <property type="entry name" value="RNA-binding domain, RBD"/>
    <property type="match status" value="2"/>
</dbReference>
<dbReference type="EMBL" id="JAUDFV010000146">
    <property type="protein sequence ID" value="KAL2720562.1"/>
    <property type="molecule type" value="Genomic_DNA"/>
</dbReference>
<dbReference type="CDD" id="cd12392">
    <property type="entry name" value="RRM2_SART3"/>
    <property type="match status" value="1"/>
</dbReference>
<keyword evidence="4 7" id="KW-0694">RNA-binding</keyword>
<keyword evidence="2" id="KW-0507">mRNA processing</keyword>
<gene>
    <name evidence="10" type="ORF">V1478_010138</name>
</gene>
<feature type="region of interest" description="Disordered" evidence="8">
    <location>
        <begin position="634"/>
        <end position="660"/>
    </location>
</feature>
<evidence type="ECO:0000313" key="10">
    <source>
        <dbReference type="EMBL" id="KAL2720562.1"/>
    </source>
</evidence>
<dbReference type="FunFam" id="1.25.40.10:FF:000098">
    <property type="entry name" value="Squamous cell carcinoma antigen recognized by T-cells 3"/>
    <property type="match status" value="1"/>
</dbReference>
<dbReference type="InterPro" id="IPR003107">
    <property type="entry name" value="HAT"/>
</dbReference>
<dbReference type="CDD" id="cd12391">
    <property type="entry name" value="RRM1_SART3"/>
    <property type="match status" value="1"/>
</dbReference>